<evidence type="ECO:0000259" key="4">
    <source>
        <dbReference type="Pfam" id="PF00676"/>
    </source>
</evidence>
<comment type="function">
    <text evidence="2">The branched-chain alpha-keto dehydrogenase complex catalyzes the overall conversion of alpha-keto acids to acyl-CoA and CO(2). It contains multiple copies of three enzymatic components: branched-chain alpha-keto acid decarboxylase (E1), lipoamide acyltransferase (E2) and lipoamide dehydrogenase (E3).</text>
</comment>
<evidence type="ECO:0000313" key="6">
    <source>
        <dbReference type="Proteomes" id="UP000245768"/>
    </source>
</evidence>
<dbReference type="RefSeq" id="XP_025380237.1">
    <property type="nucleotide sequence ID" value="XM_025517954.1"/>
</dbReference>
<dbReference type="Proteomes" id="UP000245768">
    <property type="component" value="Unassembled WGS sequence"/>
</dbReference>
<keyword evidence="1 2" id="KW-0560">Oxidoreductase</keyword>
<dbReference type="EMBL" id="KZ819634">
    <property type="protein sequence ID" value="PWN93039.1"/>
    <property type="molecule type" value="Genomic_DNA"/>
</dbReference>
<comment type="cofactor">
    <cofactor evidence="2">
        <name>thiamine diphosphate</name>
        <dbReference type="ChEBI" id="CHEBI:58937"/>
    </cofactor>
</comment>
<gene>
    <name evidence="5" type="ORF">FA10DRAFT_12616</name>
</gene>
<comment type="similarity">
    <text evidence="2">Belongs to the BCKDHA family.</text>
</comment>
<dbReference type="STRING" id="215250.A0A316YUT8"/>
<dbReference type="GeneID" id="37039870"/>
<evidence type="ECO:0000313" key="5">
    <source>
        <dbReference type="EMBL" id="PWN93039.1"/>
    </source>
</evidence>
<evidence type="ECO:0000256" key="3">
    <source>
        <dbReference type="SAM" id="MobiDB-lite"/>
    </source>
</evidence>
<keyword evidence="6" id="KW-1185">Reference proteome</keyword>
<dbReference type="InParanoid" id="A0A316YUT8"/>
<keyword evidence="2" id="KW-0786">Thiamine pyrophosphate</keyword>
<organism evidence="5 6">
    <name type="scientific">Acaromyces ingoldii</name>
    <dbReference type="NCBI Taxonomy" id="215250"/>
    <lineage>
        <taxon>Eukaryota</taxon>
        <taxon>Fungi</taxon>
        <taxon>Dikarya</taxon>
        <taxon>Basidiomycota</taxon>
        <taxon>Ustilaginomycotina</taxon>
        <taxon>Exobasidiomycetes</taxon>
        <taxon>Exobasidiales</taxon>
        <taxon>Cryptobasidiaceae</taxon>
        <taxon>Acaromyces</taxon>
    </lineage>
</organism>
<dbReference type="EC" id="1.2.4.4" evidence="2"/>
<protein>
    <recommendedName>
        <fullName evidence="2">2-oxoisovalerate dehydrogenase subunit alpha</fullName>
        <ecNumber evidence="2">1.2.4.4</ecNumber>
    </recommendedName>
    <alternativeName>
        <fullName evidence="2">Branched-chain alpha-keto acid dehydrogenase E1 component alpha chain</fullName>
    </alternativeName>
</protein>
<dbReference type="AlphaFoldDB" id="A0A316YUT8"/>
<feature type="region of interest" description="Disordered" evidence="3">
    <location>
        <begin position="61"/>
        <end position="80"/>
    </location>
</feature>
<dbReference type="Gene3D" id="3.40.50.970">
    <property type="match status" value="1"/>
</dbReference>
<dbReference type="SUPFAM" id="SSF52518">
    <property type="entry name" value="Thiamin diphosphate-binding fold (THDP-binding)"/>
    <property type="match status" value="1"/>
</dbReference>
<dbReference type="Pfam" id="PF00676">
    <property type="entry name" value="E1_dh"/>
    <property type="match status" value="1"/>
</dbReference>
<proteinExistence type="inferred from homology"/>
<comment type="catalytic activity">
    <reaction evidence="2">
        <text>N(6)-[(R)-lipoyl]-L-lysyl-[protein] + 3-methyl-2-oxobutanoate + H(+) = N(6)-[(R)-S(8)-2-methylpropanoyldihydrolipoyl]-L-lysyl-[protein] + CO2</text>
        <dbReference type="Rhea" id="RHEA:13457"/>
        <dbReference type="Rhea" id="RHEA-COMP:10474"/>
        <dbReference type="Rhea" id="RHEA-COMP:10497"/>
        <dbReference type="ChEBI" id="CHEBI:11851"/>
        <dbReference type="ChEBI" id="CHEBI:15378"/>
        <dbReference type="ChEBI" id="CHEBI:16526"/>
        <dbReference type="ChEBI" id="CHEBI:83099"/>
        <dbReference type="ChEBI" id="CHEBI:83142"/>
        <dbReference type="EC" id="1.2.4.4"/>
    </reaction>
</comment>
<sequence length="239" mass="25639">MPSFSRSDASAIKTFFHLKDTSPPAADALLDTMLRGASTVARRCAHARVMRAPTAAMSTSAIRLSDSSSSSSSNSSSHLPGYPSSPFLSSLKDSIFDSVRTSTSPANNPSKSSIPTFRLLDSHGSLLEGVSEESLELTKEEAVKMYEHMLLLPALDVILYNAQRQGRISFMMTSHGEEAAIIGSASGLGAQDEVFAQYREMGVLLWRGFSLDQVMSQVGLTIKSSSCQSVAISPRLLLV</sequence>
<dbReference type="InterPro" id="IPR050771">
    <property type="entry name" value="Alpha-ketoacid_DH_E1_comp"/>
</dbReference>
<dbReference type="GO" id="GO:0003863">
    <property type="term" value="F:branched-chain 2-oxo acid dehydrogenase activity"/>
    <property type="evidence" value="ECO:0007669"/>
    <property type="project" value="UniProtKB-EC"/>
</dbReference>
<name>A0A316YUT8_9BASI</name>
<dbReference type="InterPro" id="IPR029061">
    <property type="entry name" value="THDP-binding"/>
</dbReference>
<dbReference type="GO" id="GO:0009083">
    <property type="term" value="P:branched-chain amino acid catabolic process"/>
    <property type="evidence" value="ECO:0007669"/>
    <property type="project" value="TreeGrafter"/>
</dbReference>
<feature type="domain" description="Dehydrogenase E1 component" evidence="4">
    <location>
        <begin position="147"/>
        <end position="218"/>
    </location>
</feature>
<dbReference type="InterPro" id="IPR001017">
    <property type="entry name" value="DH_E1"/>
</dbReference>
<evidence type="ECO:0000256" key="2">
    <source>
        <dbReference type="RuleBase" id="RU365014"/>
    </source>
</evidence>
<dbReference type="PANTHER" id="PTHR43380:SF1">
    <property type="entry name" value="2-OXOISOVALERATE DEHYDROGENASE SUBUNIT ALPHA, MITOCHONDRIAL"/>
    <property type="match status" value="1"/>
</dbReference>
<reference evidence="5 6" key="1">
    <citation type="journal article" date="2018" name="Mol. Biol. Evol.">
        <title>Broad Genomic Sampling Reveals a Smut Pathogenic Ancestry of the Fungal Clade Ustilaginomycotina.</title>
        <authorList>
            <person name="Kijpornyongpan T."/>
            <person name="Mondo S.J."/>
            <person name="Barry K."/>
            <person name="Sandor L."/>
            <person name="Lee J."/>
            <person name="Lipzen A."/>
            <person name="Pangilinan J."/>
            <person name="LaButti K."/>
            <person name="Hainaut M."/>
            <person name="Henrissat B."/>
            <person name="Grigoriev I.V."/>
            <person name="Spatafora J.W."/>
            <person name="Aime M.C."/>
        </authorList>
    </citation>
    <scope>NUCLEOTIDE SEQUENCE [LARGE SCALE GENOMIC DNA]</scope>
    <source>
        <strain evidence="5 6">MCA 4198</strain>
    </source>
</reference>
<accession>A0A316YUT8</accession>
<dbReference type="PANTHER" id="PTHR43380">
    <property type="entry name" value="2-OXOISOVALERATE DEHYDROGENASE SUBUNIT ALPHA, MITOCHONDRIAL"/>
    <property type="match status" value="1"/>
</dbReference>
<evidence type="ECO:0000256" key="1">
    <source>
        <dbReference type="ARBA" id="ARBA00023002"/>
    </source>
</evidence>
<dbReference type="OrthoDB" id="3845at2759"/>